<feature type="domain" description="DNA2/NAM7 helicase helicase" evidence="23">
    <location>
        <begin position="1132"/>
        <end position="1200"/>
    </location>
</feature>
<dbReference type="GO" id="GO:0051539">
    <property type="term" value="F:4 iron, 4 sulfur cluster binding"/>
    <property type="evidence" value="ECO:0007669"/>
    <property type="project" value="UniProtKB-KW"/>
</dbReference>
<keyword evidence="7" id="KW-0540">Nuclease</keyword>
<dbReference type="InterPro" id="IPR050534">
    <property type="entry name" value="Coronavir_polyprotein_1ab"/>
</dbReference>
<gene>
    <name evidence="25" type="ORF">CYMTET_23013</name>
</gene>
<feature type="region of interest" description="Disordered" evidence="21">
    <location>
        <begin position="1"/>
        <end position="86"/>
    </location>
</feature>
<dbReference type="InterPro" id="IPR014808">
    <property type="entry name" value="DNA_replication_fac_Dna2_N"/>
</dbReference>
<feature type="compositionally biased region" description="Polar residues" evidence="21">
    <location>
        <begin position="1013"/>
        <end position="1028"/>
    </location>
</feature>
<evidence type="ECO:0000256" key="7">
    <source>
        <dbReference type="ARBA" id="ARBA00022722"/>
    </source>
</evidence>
<evidence type="ECO:0000256" key="15">
    <source>
        <dbReference type="ARBA" id="ARBA00023014"/>
    </source>
</evidence>
<keyword evidence="26" id="KW-1185">Reference proteome</keyword>
<dbReference type="Pfam" id="PF13086">
    <property type="entry name" value="AAA_11"/>
    <property type="match status" value="2"/>
</dbReference>
<evidence type="ECO:0000256" key="13">
    <source>
        <dbReference type="ARBA" id="ARBA00022840"/>
    </source>
</evidence>
<comment type="caution">
    <text evidence="25">The sequence shown here is derived from an EMBL/GenBank/DDBJ whole genome shotgun (WGS) entry which is preliminary data.</text>
</comment>
<evidence type="ECO:0000256" key="19">
    <source>
        <dbReference type="ARBA" id="ARBA00023268"/>
    </source>
</evidence>
<dbReference type="InterPro" id="IPR026851">
    <property type="entry name" value="Dna2/JHS1_DEXXQ-box"/>
</dbReference>
<dbReference type="GO" id="GO:0006281">
    <property type="term" value="P:DNA repair"/>
    <property type="evidence" value="ECO:0007669"/>
    <property type="project" value="UniProtKB-KW"/>
</dbReference>
<keyword evidence="15" id="KW-0411">Iron-sulfur</keyword>
<proteinExistence type="inferred from homology"/>
<name>A0AAE0L1M7_9CHLO</name>
<dbReference type="InterPro" id="IPR041677">
    <property type="entry name" value="DNA2/NAM7_AAA_11"/>
</dbReference>
<comment type="subcellular location">
    <subcellularLocation>
        <location evidence="2">Nucleus</location>
    </subcellularLocation>
</comment>
<dbReference type="SUPFAM" id="SSF52540">
    <property type="entry name" value="P-loop containing nucleoside triphosphate hydrolases"/>
    <property type="match status" value="1"/>
</dbReference>
<dbReference type="InterPro" id="IPR027417">
    <property type="entry name" value="P-loop_NTPase"/>
</dbReference>
<feature type="compositionally biased region" description="Polar residues" evidence="21">
    <location>
        <begin position="29"/>
        <end position="40"/>
    </location>
</feature>
<organism evidence="25 26">
    <name type="scientific">Cymbomonas tetramitiformis</name>
    <dbReference type="NCBI Taxonomy" id="36881"/>
    <lineage>
        <taxon>Eukaryota</taxon>
        <taxon>Viridiplantae</taxon>
        <taxon>Chlorophyta</taxon>
        <taxon>Pyramimonadophyceae</taxon>
        <taxon>Pyramimonadales</taxon>
        <taxon>Pyramimonadaceae</taxon>
        <taxon>Cymbomonas</taxon>
    </lineage>
</organism>
<evidence type="ECO:0000256" key="20">
    <source>
        <dbReference type="ARBA" id="ARBA00047995"/>
    </source>
</evidence>
<evidence type="ECO:0000256" key="18">
    <source>
        <dbReference type="ARBA" id="ARBA00023242"/>
    </source>
</evidence>
<evidence type="ECO:0000256" key="4">
    <source>
        <dbReference type="ARBA" id="ARBA00012551"/>
    </source>
</evidence>
<protein>
    <recommendedName>
        <fullName evidence="4">DNA helicase</fullName>
        <ecNumber evidence="4">3.6.4.12</ecNumber>
    </recommendedName>
</protein>
<feature type="domain" description="DNA replication factor Dna2 N-terminal" evidence="22">
    <location>
        <begin position="414"/>
        <end position="643"/>
    </location>
</feature>
<keyword evidence="19" id="KW-0511">Multifunctional enzyme</keyword>
<dbReference type="GO" id="GO:0017116">
    <property type="term" value="F:single-stranded DNA helicase activity"/>
    <property type="evidence" value="ECO:0007669"/>
    <property type="project" value="InterPro"/>
</dbReference>
<feature type="domain" description="DNA2/NAM7 helicase-like C-terminal" evidence="24">
    <location>
        <begin position="1208"/>
        <end position="1414"/>
    </location>
</feature>
<keyword evidence="5" id="KW-0004">4Fe-4S</keyword>
<dbReference type="CDD" id="cd18041">
    <property type="entry name" value="DEXXQc_DNA2"/>
    <property type="match status" value="1"/>
</dbReference>
<evidence type="ECO:0000256" key="6">
    <source>
        <dbReference type="ARBA" id="ARBA00022705"/>
    </source>
</evidence>
<evidence type="ECO:0000256" key="16">
    <source>
        <dbReference type="ARBA" id="ARBA00023125"/>
    </source>
</evidence>
<keyword evidence="18" id="KW-0539">Nucleus</keyword>
<dbReference type="GO" id="GO:0043139">
    <property type="term" value="F:5'-3' DNA helicase activity"/>
    <property type="evidence" value="ECO:0007669"/>
    <property type="project" value="TreeGrafter"/>
</dbReference>
<dbReference type="EC" id="3.6.4.12" evidence="4"/>
<keyword evidence="17" id="KW-0234">DNA repair</keyword>
<dbReference type="Pfam" id="PF08696">
    <property type="entry name" value="Dna2"/>
    <property type="match status" value="1"/>
</dbReference>
<evidence type="ECO:0000256" key="21">
    <source>
        <dbReference type="SAM" id="MobiDB-lite"/>
    </source>
</evidence>
<dbReference type="InterPro" id="IPR041679">
    <property type="entry name" value="DNA2/NAM7-like_C"/>
</dbReference>
<sequence>MGKKTTKLSQQPKADGRYNISSFFDRRPSQPTTTRLQEVQSRNHEDESTSPDGFESNSAPSERSRPLTAWNGDTPTTVAVGSGSKVLCDGGKAKTEALVQCAKSVPARGAVSVAEKRKRHVALESSEPIICMSQDAPEDRSEIVWRRSPVLKAKKGAATNGQPQAGPSDRRSRPIAAALQQLLDRTSKSTAHKRPPGHSTNGGGMLEQLISRGGPSLLPPPPRALPQAPMTLLPPVGDKPHDKTAGLLSGASSGGSCGLQAEAGTAQARRAAGGRGRKEVLELLDRVERKLHKEVCQGPSSELERRADPAPPAKMMLESCSAAGSDAMDLLGATESIGNEAQTEILELSPVCSQRQLAETSSTDLQVPLAPSVAGQRSLSRRMEAHCTVTEVEDFQENEYQEKAEKVLCVVNTASGEKSYLHLMDMWYDTKVKVGDTVNVMGEWQGLCGDMERDGRGAEGCSGNCGPHRCQVLNDHCGLLIVHPDLLLSATTVGGSYGCLRRSVLDLELGGSDASIHTLMGTFLHELMQHALVQEPFPSLQELRSEGEALLERSAGKLFEVEAAGYEGDLAATVQQKMHDAAAGIWEWVRGFRTVGTGQEVLVKAGGFDQGKPDRAWVAEVVDIEENIWSPLYGLKGQVDGSLAVQLQGAPTPRLMPMEIKTGARVQEVEHSAQVALYTLLLDDRYGNMVQHGMLHYTAEHIKKSTVVASRAAELRYIVAQRNELATATMERMRDPAVLPKTLRGSSACSRCSRVAACSAYHRALEDGQEHTAAGTPDLFQQHTGHMSHHQAEFFRRWERLLSLEAEETRSSRSSLWGTQAAEREARSGHCLAGLRLCGARELCNEPGGDDVRAATSSSAAARDGQFLGGTHLYSFRREAPKAGESLEDSVAFTAGDHLLLSTECGMVAVARGVMHQMSGSMVTLALRRRLLLPVPPASLGAATDDSDAAPPSTIYNVVWRVDKDDSGTAVTRMRASLVQMISDPRHGMLREAVVELARPEFSERLREAPDSHTPSSEGRGGTPSTAVTLNPEQQHALRQALCAQQYALVLGMPGTGKTTVICEMVQAFLARGETVLVSSFTNSAVDNILERLAALGVDFLRLGGEGKLPGLLQDFALGGGRHPAGTLAQMRRSVDAARVVGCTCLGVGHMALKRKRFDVCILDEAGQMLLPAAVGPLLLADRFVLVGDHNQLPPLVLSRTAREEGADISLFRRLCEAQPEAVTELGTQHRMAADIMLLPNETIYNNRLRCASEAVATRILDLPSSTAAHGGASWLPEVTAAERRAAFLDTDEAGDVAHEQHSGKVMCNPLEARAVVEIALGLQQSGLSAEHIAVISPYNSQVSLVQHLAQEHGLHEMTVLTVDRSQGRDWPCVLVSLVRSGPDGEAGPLLAEWRRMNVALTRSKCKLVLVGSARTMRSQPHLNAVLDVMDRHGWRYPLPPGEYHKWRVQLKPQLP</sequence>
<keyword evidence="12" id="KW-0347">Helicase</keyword>
<dbReference type="CDD" id="cd18808">
    <property type="entry name" value="SF1_C_Upf1"/>
    <property type="match status" value="1"/>
</dbReference>
<keyword evidence="9" id="KW-0547">Nucleotide-binding</keyword>
<keyword evidence="10" id="KW-0227">DNA damage</keyword>
<keyword evidence="14" id="KW-0408">Iron</keyword>
<dbReference type="Pfam" id="PF13087">
    <property type="entry name" value="AAA_12"/>
    <property type="match status" value="1"/>
</dbReference>
<dbReference type="InterPro" id="IPR047187">
    <property type="entry name" value="SF1_C_Upf1"/>
</dbReference>
<evidence type="ECO:0000256" key="2">
    <source>
        <dbReference type="ARBA" id="ARBA00004123"/>
    </source>
</evidence>
<evidence type="ECO:0000256" key="8">
    <source>
        <dbReference type="ARBA" id="ARBA00022723"/>
    </source>
</evidence>
<keyword evidence="11" id="KW-0378">Hydrolase</keyword>
<reference evidence="25 26" key="1">
    <citation type="journal article" date="2015" name="Genome Biol. Evol.">
        <title>Comparative Genomics of a Bacterivorous Green Alga Reveals Evolutionary Causalities and Consequences of Phago-Mixotrophic Mode of Nutrition.</title>
        <authorList>
            <person name="Burns J.A."/>
            <person name="Paasch A."/>
            <person name="Narechania A."/>
            <person name="Kim E."/>
        </authorList>
    </citation>
    <scope>NUCLEOTIDE SEQUENCE [LARGE SCALE GENOMIC DNA]</scope>
    <source>
        <strain evidence="25 26">PLY_AMNH</strain>
    </source>
</reference>
<dbReference type="GO" id="GO:0005634">
    <property type="term" value="C:nucleus"/>
    <property type="evidence" value="ECO:0007669"/>
    <property type="project" value="UniProtKB-SubCell"/>
</dbReference>
<evidence type="ECO:0000256" key="12">
    <source>
        <dbReference type="ARBA" id="ARBA00022806"/>
    </source>
</evidence>
<comment type="catalytic activity">
    <reaction evidence="20">
        <text>ATP + H2O = ADP + phosphate + H(+)</text>
        <dbReference type="Rhea" id="RHEA:13065"/>
        <dbReference type="ChEBI" id="CHEBI:15377"/>
        <dbReference type="ChEBI" id="CHEBI:15378"/>
        <dbReference type="ChEBI" id="CHEBI:30616"/>
        <dbReference type="ChEBI" id="CHEBI:43474"/>
        <dbReference type="ChEBI" id="CHEBI:456216"/>
        <dbReference type="EC" id="3.6.4.12"/>
    </reaction>
</comment>
<dbReference type="GO" id="GO:0004518">
    <property type="term" value="F:nuclease activity"/>
    <property type="evidence" value="ECO:0007669"/>
    <property type="project" value="UniProtKB-KW"/>
</dbReference>
<evidence type="ECO:0000256" key="11">
    <source>
        <dbReference type="ARBA" id="ARBA00022801"/>
    </source>
</evidence>
<evidence type="ECO:0000256" key="1">
    <source>
        <dbReference type="ARBA" id="ARBA00001966"/>
    </source>
</evidence>
<dbReference type="GO" id="GO:0003677">
    <property type="term" value="F:DNA binding"/>
    <property type="evidence" value="ECO:0007669"/>
    <property type="project" value="UniProtKB-KW"/>
</dbReference>
<dbReference type="GO" id="GO:0016787">
    <property type="term" value="F:hydrolase activity"/>
    <property type="evidence" value="ECO:0007669"/>
    <property type="project" value="UniProtKB-KW"/>
</dbReference>
<keyword evidence="16" id="KW-0238">DNA-binding</keyword>
<dbReference type="Proteomes" id="UP001190700">
    <property type="component" value="Unassembled WGS sequence"/>
</dbReference>
<dbReference type="InterPro" id="IPR011604">
    <property type="entry name" value="PDDEXK-like_dom_sf"/>
</dbReference>
<dbReference type="PANTHER" id="PTHR43788:SF8">
    <property type="entry name" value="DNA-BINDING PROTEIN SMUBP-2"/>
    <property type="match status" value="1"/>
</dbReference>
<dbReference type="GO" id="GO:0046872">
    <property type="term" value="F:metal ion binding"/>
    <property type="evidence" value="ECO:0007669"/>
    <property type="project" value="UniProtKB-KW"/>
</dbReference>
<evidence type="ECO:0000313" key="25">
    <source>
        <dbReference type="EMBL" id="KAK3268489.1"/>
    </source>
</evidence>
<evidence type="ECO:0000256" key="17">
    <source>
        <dbReference type="ARBA" id="ARBA00023204"/>
    </source>
</evidence>
<evidence type="ECO:0000256" key="10">
    <source>
        <dbReference type="ARBA" id="ARBA00022763"/>
    </source>
</evidence>
<dbReference type="PANTHER" id="PTHR43788">
    <property type="entry name" value="DNA2/NAM7 HELICASE FAMILY MEMBER"/>
    <property type="match status" value="1"/>
</dbReference>
<dbReference type="EMBL" id="LGRX02011805">
    <property type="protein sequence ID" value="KAK3268489.1"/>
    <property type="molecule type" value="Genomic_DNA"/>
</dbReference>
<feature type="region of interest" description="Disordered" evidence="21">
    <location>
        <begin position="1006"/>
        <end position="1028"/>
    </location>
</feature>
<accession>A0AAE0L1M7</accession>
<comment type="similarity">
    <text evidence="3">Belongs to the DNA2/NAM7 helicase family.</text>
</comment>
<evidence type="ECO:0000259" key="23">
    <source>
        <dbReference type="Pfam" id="PF13086"/>
    </source>
</evidence>
<evidence type="ECO:0000259" key="24">
    <source>
        <dbReference type="Pfam" id="PF13087"/>
    </source>
</evidence>
<dbReference type="GO" id="GO:0005524">
    <property type="term" value="F:ATP binding"/>
    <property type="evidence" value="ECO:0007669"/>
    <property type="project" value="UniProtKB-KW"/>
</dbReference>
<evidence type="ECO:0000313" key="26">
    <source>
        <dbReference type="Proteomes" id="UP001190700"/>
    </source>
</evidence>
<keyword evidence="6" id="KW-0235">DNA replication</keyword>
<keyword evidence="13" id="KW-0067">ATP-binding</keyword>
<evidence type="ECO:0000256" key="9">
    <source>
        <dbReference type="ARBA" id="ARBA00022741"/>
    </source>
</evidence>
<dbReference type="Gene3D" id="3.90.320.10">
    <property type="match status" value="1"/>
</dbReference>
<evidence type="ECO:0000256" key="3">
    <source>
        <dbReference type="ARBA" id="ARBA00007913"/>
    </source>
</evidence>
<evidence type="ECO:0000256" key="14">
    <source>
        <dbReference type="ARBA" id="ARBA00023004"/>
    </source>
</evidence>
<dbReference type="Gene3D" id="3.40.50.300">
    <property type="entry name" value="P-loop containing nucleotide triphosphate hydrolases"/>
    <property type="match status" value="3"/>
</dbReference>
<comment type="cofactor">
    <cofactor evidence="1">
        <name>[4Fe-4S] cluster</name>
        <dbReference type="ChEBI" id="CHEBI:49883"/>
    </cofactor>
</comment>
<evidence type="ECO:0000256" key="5">
    <source>
        <dbReference type="ARBA" id="ARBA00022485"/>
    </source>
</evidence>
<feature type="domain" description="DNA2/NAM7 helicase helicase" evidence="23">
    <location>
        <begin position="1030"/>
        <end position="1106"/>
    </location>
</feature>
<evidence type="ECO:0000259" key="22">
    <source>
        <dbReference type="Pfam" id="PF08696"/>
    </source>
</evidence>
<feature type="region of interest" description="Disordered" evidence="21">
    <location>
        <begin position="150"/>
        <end position="259"/>
    </location>
</feature>
<keyword evidence="8" id="KW-0479">Metal-binding</keyword>
<dbReference type="GO" id="GO:0006260">
    <property type="term" value="P:DNA replication"/>
    <property type="evidence" value="ECO:0007669"/>
    <property type="project" value="UniProtKB-KW"/>
</dbReference>